<sequence>CLRFLSDPPSTNNTQISRVSQHIIILRIQNKAFEDLHVFELRRTKGPLMAYKNEKNHSQPH</sequence>
<dbReference type="Proteomes" id="UP001153678">
    <property type="component" value="Unassembled WGS sequence"/>
</dbReference>
<feature type="non-terminal residue" evidence="1">
    <location>
        <position position="1"/>
    </location>
</feature>
<name>A0A9W4T065_9GLOM</name>
<keyword evidence="2" id="KW-1185">Reference proteome</keyword>
<comment type="caution">
    <text evidence="1">The sequence shown here is derived from an EMBL/GenBank/DDBJ whole genome shotgun (WGS) entry which is preliminary data.</text>
</comment>
<dbReference type="EMBL" id="CAMKVN010004530">
    <property type="protein sequence ID" value="CAI2187257.1"/>
    <property type="molecule type" value="Genomic_DNA"/>
</dbReference>
<organism evidence="1 2">
    <name type="scientific">Funneliformis geosporum</name>
    <dbReference type="NCBI Taxonomy" id="1117311"/>
    <lineage>
        <taxon>Eukaryota</taxon>
        <taxon>Fungi</taxon>
        <taxon>Fungi incertae sedis</taxon>
        <taxon>Mucoromycota</taxon>
        <taxon>Glomeromycotina</taxon>
        <taxon>Glomeromycetes</taxon>
        <taxon>Glomerales</taxon>
        <taxon>Glomeraceae</taxon>
        <taxon>Funneliformis</taxon>
    </lineage>
</organism>
<reference evidence="1" key="1">
    <citation type="submission" date="2022-08" db="EMBL/GenBank/DDBJ databases">
        <authorList>
            <person name="Kallberg Y."/>
            <person name="Tangrot J."/>
            <person name="Rosling A."/>
        </authorList>
    </citation>
    <scope>NUCLEOTIDE SEQUENCE</scope>
    <source>
        <strain evidence="1">Wild A</strain>
    </source>
</reference>
<dbReference type="AlphaFoldDB" id="A0A9W4T065"/>
<evidence type="ECO:0000313" key="2">
    <source>
        <dbReference type="Proteomes" id="UP001153678"/>
    </source>
</evidence>
<gene>
    <name evidence="1" type="ORF">FWILDA_LOCUS12987</name>
</gene>
<accession>A0A9W4T065</accession>
<proteinExistence type="predicted"/>
<evidence type="ECO:0000313" key="1">
    <source>
        <dbReference type="EMBL" id="CAI2187257.1"/>
    </source>
</evidence>
<protein>
    <submittedName>
        <fullName evidence="1">12960_t:CDS:1</fullName>
    </submittedName>
</protein>